<dbReference type="EMBL" id="JAAWVO010033806">
    <property type="protein sequence ID" value="MBN3317034.1"/>
    <property type="molecule type" value="Genomic_DNA"/>
</dbReference>
<feature type="transmembrane region" description="Helical" evidence="11">
    <location>
        <begin position="294"/>
        <end position="313"/>
    </location>
</feature>
<comment type="caution">
    <text evidence="14">The sequence shown here is derived from an EMBL/GenBank/DDBJ whole genome shotgun (WGS) entry which is preliminary data.</text>
</comment>
<feature type="transmembrane region" description="Helical" evidence="11">
    <location>
        <begin position="319"/>
        <end position="341"/>
    </location>
</feature>
<evidence type="ECO:0000256" key="6">
    <source>
        <dbReference type="ARBA" id="ARBA00023136"/>
    </source>
</evidence>
<feature type="signal peptide" evidence="12">
    <location>
        <begin position="1"/>
        <end position="21"/>
    </location>
</feature>
<dbReference type="GO" id="GO:0031295">
    <property type="term" value="P:T cell costimulation"/>
    <property type="evidence" value="ECO:0007669"/>
    <property type="project" value="TreeGrafter"/>
</dbReference>
<dbReference type="Pfam" id="PF07686">
    <property type="entry name" value="V-set"/>
    <property type="match status" value="2"/>
</dbReference>
<dbReference type="InterPro" id="IPR036179">
    <property type="entry name" value="Ig-like_dom_sf"/>
</dbReference>
<dbReference type="AlphaFoldDB" id="A0A8J7NS57"/>
<dbReference type="SMART" id="SM00409">
    <property type="entry name" value="IG"/>
    <property type="match status" value="2"/>
</dbReference>
<dbReference type="FunFam" id="2.60.40.10:FF:002490">
    <property type="entry name" value="Uncharacterized protein"/>
    <property type="match status" value="1"/>
</dbReference>
<evidence type="ECO:0000256" key="11">
    <source>
        <dbReference type="SAM" id="Phobius"/>
    </source>
</evidence>
<dbReference type="InterPro" id="IPR007110">
    <property type="entry name" value="Ig-like_dom"/>
</dbReference>
<dbReference type="InterPro" id="IPR013106">
    <property type="entry name" value="Ig_V-set"/>
</dbReference>
<feature type="domain" description="Ig-like" evidence="13">
    <location>
        <begin position="136"/>
        <end position="249"/>
    </location>
</feature>
<keyword evidence="4 12" id="KW-0732">Signal</keyword>
<keyword evidence="6 11" id="KW-0472">Membrane</keyword>
<keyword evidence="8" id="KW-0675">Receptor</keyword>
<dbReference type="FunFam" id="2.60.40.10:FF:000142">
    <property type="entry name" value="V-set domain-containing T-cell activation inhibitor 1"/>
    <property type="match status" value="1"/>
</dbReference>
<gene>
    <name evidence="14" type="primary">Vtcn1_2</name>
    <name evidence="14" type="ORF">GTO95_0015331</name>
</gene>
<dbReference type="GO" id="GO:0007166">
    <property type="term" value="P:cell surface receptor signaling pathway"/>
    <property type="evidence" value="ECO:0007669"/>
    <property type="project" value="TreeGrafter"/>
</dbReference>
<evidence type="ECO:0000256" key="3">
    <source>
        <dbReference type="ARBA" id="ARBA00022692"/>
    </source>
</evidence>
<dbReference type="InterPro" id="IPR003599">
    <property type="entry name" value="Ig_sub"/>
</dbReference>
<dbReference type="GO" id="GO:0006955">
    <property type="term" value="P:immune response"/>
    <property type="evidence" value="ECO:0007669"/>
    <property type="project" value="TreeGrafter"/>
</dbReference>
<dbReference type="GO" id="GO:0042102">
    <property type="term" value="P:positive regulation of T cell proliferation"/>
    <property type="evidence" value="ECO:0007669"/>
    <property type="project" value="TreeGrafter"/>
</dbReference>
<feature type="non-terminal residue" evidence="14">
    <location>
        <position position="1"/>
    </location>
</feature>
<keyword evidence="10" id="KW-0393">Immunoglobulin domain</keyword>
<evidence type="ECO:0000256" key="7">
    <source>
        <dbReference type="ARBA" id="ARBA00023157"/>
    </source>
</evidence>
<dbReference type="PROSITE" id="PS50835">
    <property type="entry name" value="IG_LIKE"/>
    <property type="match status" value="2"/>
</dbReference>
<evidence type="ECO:0000256" key="8">
    <source>
        <dbReference type="ARBA" id="ARBA00023170"/>
    </source>
</evidence>
<protein>
    <submittedName>
        <fullName evidence="14">VTCN1 inhibitor</fullName>
    </submittedName>
</protein>
<feature type="transmembrane region" description="Helical" evidence="11">
    <location>
        <begin position="392"/>
        <end position="413"/>
    </location>
</feature>
<feature type="transmembrane region" description="Helical" evidence="11">
    <location>
        <begin position="258"/>
        <end position="282"/>
    </location>
</feature>
<evidence type="ECO:0000313" key="14">
    <source>
        <dbReference type="EMBL" id="MBN3317034.1"/>
    </source>
</evidence>
<dbReference type="GO" id="GO:0042130">
    <property type="term" value="P:negative regulation of T cell proliferation"/>
    <property type="evidence" value="ECO:0007669"/>
    <property type="project" value="TreeGrafter"/>
</dbReference>
<dbReference type="PANTHER" id="PTHR25466:SF14">
    <property type="entry name" value="BUTYROPHILIN SUBFAMILY 2 MEMBER A2-LIKE-RELATED"/>
    <property type="match status" value="1"/>
</dbReference>
<keyword evidence="15" id="KW-1185">Reference proteome</keyword>
<organism evidence="14 15">
    <name type="scientific">Atractosteus spatula</name>
    <name type="common">Alligator gar</name>
    <name type="synonym">Lepisosteus spatula</name>
    <dbReference type="NCBI Taxonomy" id="7917"/>
    <lineage>
        <taxon>Eukaryota</taxon>
        <taxon>Metazoa</taxon>
        <taxon>Chordata</taxon>
        <taxon>Craniata</taxon>
        <taxon>Vertebrata</taxon>
        <taxon>Euteleostomi</taxon>
        <taxon>Actinopterygii</taxon>
        <taxon>Neopterygii</taxon>
        <taxon>Holostei</taxon>
        <taxon>Semionotiformes</taxon>
        <taxon>Lepisosteidae</taxon>
        <taxon>Atractosteus</taxon>
    </lineage>
</organism>
<sequence>MRTLTVLGVLAAVWGALRTEGLSVQGPREPLVARPGDEVLLPCSVDSAVPLQELDVEWVKTDPDTLVHLFSEGESRPESQHQRYRGRAELFPQEIPRGNFSLRLANVTAEDTGVYRCAVYTKEDSGQTTVELKEQERLAVSGASEPVVAYAGGEVVLNCSVDTNVPLQELEVEWVKTDSTILVHMFSEGESRPESQHQRYRGRAEFITERIPNGDFSLRLKDIRTEDKGQYMCTVHTDSGSANTTAELKELGFSTAHIWILLLALSALGVVILTSVPTYQFLLQNRETSWRWHCCLVNCVTPGLLLSVAFILWGQTEGFLQESVTCATVSVLRILLVSIMASYSHSYPGNLGRRLKRFSVPFVVFAFVTVVMSVILAEYFKTRAPNTAAKAFIGFFCGLVFLFSLSGIVVKGWMTFCRKHSRKCLEYNGEFTALFPTSRQMCVSCPGGWRSQQAGAQTAEPRARFTGK</sequence>
<comment type="subcellular location">
    <subcellularLocation>
        <location evidence="1">Cell membrane</location>
        <topology evidence="1">Single-pass type I membrane protein</topology>
    </subcellularLocation>
</comment>
<evidence type="ECO:0000256" key="4">
    <source>
        <dbReference type="ARBA" id="ARBA00022729"/>
    </source>
</evidence>
<name>A0A8J7NS57_ATRSP</name>
<reference evidence="14" key="1">
    <citation type="journal article" date="2021" name="Cell">
        <title>Tracing the genetic footprints of vertebrate landing in non-teleost ray-finned fishes.</title>
        <authorList>
            <person name="Bi X."/>
            <person name="Wang K."/>
            <person name="Yang L."/>
            <person name="Pan H."/>
            <person name="Jiang H."/>
            <person name="Wei Q."/>
            <person name="Fang M."/>
            <person name="Yu H."/>
            <person name="Zhu C."/>
            <person name="Cai Y."/>
            <person name="He Y."/>
            <person name="Gan X."/>
            <person name="Zeng H."/>
            <person name="Yu D."/>
            <person name="Zhu Y."/>
            <person name="Jiang H."/>
            <person name="Qiu Q."/>
            <person name="Yang H."/>
            <person name="Zhang Y.E."/>
            <person name="Wang W."/>
            <person name="Zhu M."/>
            <person name="He S."/>
            <person name="Zhang G."/>
        </authorList>
    </citation>
    <scope>NUCLEOTIDE SEQUENCE</scope>
    <source>
        <strain evidence="14">Allg_001</strain>
    </source>
</reference>
<feature type="chain" id="PRO_5035261849" evidence="12">
    <location>
        <begin position="22"/>
        <end position="468"/>
    </location>
</feature>
<dbReference type="Gene3D" id="2.60.40.10">
    <property type="entry name" value="Immunoglobulins"/>
    <property type="match status" value="2"/>
</dbReference>
<evidence type="ECO:0000259" key="13">
    <source>
        <dbReference type="PROSITE" id="PS50835"/>
    </source>
</evidence>
<keyword evidence="5 11" id="KW-1133">Transmembrane helix</keyword>
<dbReference type="GO" id="GO:0071222">
    <property type="term" value="P:cellular response to lipopolysaccharide"/>
    <property type="evidence" value="ECO:0007669"/>
    <property type="project" value="TreeGrafter"/>
</dbReference>
<dbReference type="InterPro" id="IPR051713">
    <property type="entry name" value="T-cell_Activation_Regulation"/>
</dbReference>
<dbReference type="GO" id="GO:0009897">
    <property type="term" value="C:external side of plasma membrane"/>
    <property type="evidence" value="ECO:0007669"/>
    <property type="project" value="TreeGrafter"/>
</dbReference>
<evidence type="ECO:0000256" key="2">
    <source>
        <dbReference type="ARBA" id="ARBA00022475"/>
    </source>
</evidence>
<dbReference type="SMART" id="SM00406">
    <property type="entry name" value="IGv"/>
    <property type="match status" value="2"/>
</dbReference>
<dbReference type="Proteomes" id="UP000736164">
    <property type="component" value="Unassembled WGS sequence"/>
</dbReference>
<evidence type="ECO:0000256" key="12">
    <source>
        <dbReference type="SAM" id="SignalP"/>
    </source>
</evidence>
<dbReference type="InterPro" id="IPR013783">
    <property type="entry name" value="Ig-like_fold"/>
</dbReference>
<evidence type="ECO:0000256" key="9">
    <source>
        <dbReference type="ARBA" id="ARBA00023180"/>
    </source>
</evidence>
<feature type="domain" description="Ig-like" evidence="13">
    <location>
        <begin position="36"/>
        <end position="133"/>
    </location>
</feature>
<keyword evidence="7" id="KW-1015">Disulfide bond</keyword>
<keyword evidence="9" id="KW-0325">Glycoprotein</keyword>
<keyword evidence="2" id="KW-1003">Cell membrane</keyword>
<evidence type="ECO:0000256" key="1">
    <source>
        <dbReference type="ARBA" id="ARBA00004251"/>
    </source>
</evidence>
<accession>A0A8J7NS57</accession>
<proteinExistence type="predicted"/>
<feature type="non-terminal residue" evidence="14">
    <location>
        <position position="468"/>
    </location>
</feature>
<dbReference type="PANTHER" id="PTHR25466">
    <property type="entry name" value="T-LYMPHOCYTE ACTIVATION ANTIGEN"/>
    <property type="match status" value="1"/>
</dbReference>
<keyword evidence="3 11" id="KW-0812">Transmembrane</keyword>
<feature type="transmembrane region" description="Helical" evidence="11">
    <location>
        <begin position="362"/>
        <end position="380"/>
    </location>
</feature>
<dbReference type="SUPFAM" id="SSF48726">
    <property type="entry name" value="Immunoglobulin"/>
    <property type="match status" value="2"/>
</dbReference>
<evidence type="ECO:0000256" key="5">
    <source>
        <dbReference type="ARBA" id="ARBA00022989"/>
    </source>
</evidence>
<evidence type="ECO:0000313" key="15">
    <source>
        <dbReference type="Proteomes" id="UP000736164"/>
    </source>
</evidence>
<evidence type="ECO:0000256" key="10">
    <source>
        <dbReference type="ARBA" id="ARBA00023319"/>
    </source>
</evidence>